<accession>A0A8S9FJ36</accession>
<comment type="caution">
    <text evidence="2">The sequence shown here is derived from an EMBL/GenBank/DDBJ whole genome shotgun (WGS) entry which is preliminary data.</text>
</comment>
<evidence type="ECO:0000256" key="1">
    <source>
        <dbReference type="SAM" id="SignalP"/>
    </source>
</evidence>
<proteinExistence type="predicted"/>
<name>A0A8S9FJ36_BRACR</name>
<feature type="chain" id="PRO_5035756575" evidence="1">
    <location>
        <begin position="21"/>
        <end position="217"/>
    </location>
</feature>
<evidence type="ECO:0000313" key="2">
    <source>
        <dbReference type="EMBL" id="KAF2532999.1"/>
    </source>
</evidence>
<gene>
    <name evidence="2" type="ORF">F2Q70_00029823</name>
</gene>
<feature type="signal peptide" evidence="1">
    <location>
        <begin position="1"/>
        <end position="20"/>
    </location>
</feature>
<protein>
    <submittedName>
        <fullName evidence="2">Uncharacterized protein</fullName>
    </submittedName>
</protein>
<reference evidence="2" key="1">
    <citation type="submission" date="2019-12" db="EMBL/GenBank/DDBJ databases">
        <title>Genome sequencing and annotation of Brassica cretica.</title>
        <authorList>
            <person name="Studholme D.J."/>
            <person name="Sarris P.F."/>
        </authorList>
    </citation>
    <scope>NUCLEOTIDE SEQUENCE</scope>
    <source>
        <strain evidence="2">PFS-102/07</strain>
        <tissue evidence="2">Leaf</tissue>
    </source>
</reference>
<sequence>MPPGWIVISFIWSILPRTRSEQMWREDMVDKPGEEAANVADVLPSVVEGQNWVSFMLTWSMFKTMKKLVDQLGVPANFMFIISTQDQRLWTSPMGYIKNVSHFQLLGWSNQLRRSNWLAQLVPVSVLLRSSRIVPVQLIQDSASPNHLSIQLIQDSISPAHLRYSAIPAQICKCYFDSAQPDRPTPSIGVASTKMYPRVPSIGLHPQSCIHGVASTH</sequence>
<keyword evidence="1" id="KW-0732">Signal</keyword>
<dbReference type="EMBL" id="QGKY02002305">
    <property type="protein sequence ID" value="KAF2532999.1"/>
    <property type="molecule type" value="Genomic_DNA"/>
</dbReference>
<organism evidence="2">
    <name type="scientific">Brassica cretica</name>
    <name type="common">Mustard</name>
    <dbReference type="NCBI Taxonomy" id="69181"/>
    <lineage>
        <taxon>Eukaryota</taxon>
        <taxon>Viridiplantae</taxon>
        <taxon>Streptophyta</taxon>
        <taxon>Embryophyta</taxon>
        <taxon>Tracheophyta</taxon>
        <taxon>Spermatophyta</taxon>
        <taxon>Magnoliopsida</taxon>
        <taxon>eudicotyledons</taxon>
        <taxon>Gunneridae</taxon>
        <taxon>Pentapetalae</taxon>
        <taxon>rosids</taxon>
        <taxon>malvids</taxon>
        <taxon>Brassicales</taxon>
        <taxon>Brassicaceae</taxon>
        <taxon>Brassiceae</taxon>
        <taxon>Brassica</taxon>
    </lineage>
</organism>
<dbReference type="AlphaFoldDB" id="A0A8S9FJ36"/>